<protein>
    <submittedName>
        <fullName evidence="1">Uncharacterized protein</fullName>
    </submittedName>
</protein>
<sequence length="313" mass="33740">MESSVASRNPFDLLSENPVSSAPQQQAKDSQKESSSGAQKKSSATTSKKGGNASAPRGTRQPTRSGFRNPRSGDLLPCDDVLYDAGILLTSKGYGDPAGESDAAPERRIRGRGRGGPRGERGRGGRRQFDRHSGTGLVDSEKKNVQGWLGDDKATVDDAEKAATEAKVDNQAAESGEASPTTPVEEEDNTITLEEYLKNRASKASPKPKVVRKANEGVTVDAAQLKDAKPLEKAEDELFASKLTSSKARKNKQQKEKVHVAIEQRFNEPEGARRGGRFGREGGPRFGGNRRQQTQARQANPINLASQDEFPSL</sequence>
<organism evidence="1 2">
    <name type="scientific">Spiromyces aspiralis</name>
    <dbReference type="NCBI Taxonomy" id="68401"/>
    <lineage>
        <taxon>Eukaryota</taxon>
        <taxon>Fungi</taxon>
        <taxon>Fungi incertae sedis</taxon>
        <taxon>Zoopagomycota</taxon>
        <taxon>Kickxellomycotina</taxon>
        <taxon>Kickxellomycetes</taxon>
        <taxon>Kickxellales</taxon>
        <taxon>Kickxellaceae</taxon>
        <taxon>Spiromyces</taxon>
    </lineage>
</organism>
<proteinExistence type="predicted"/>
<evidence type="ECO:0000313" key="1">
    <source>
        <dbReference type="EMBL" id="KAJ1679875.1"/>
    </source>
</evidence>
<accession>A0ACC1HV19</accession>
<gene>
    <name evidence="1" type="ORF">EV182_001144</name>
</gene>
<dbReference type="EMBL" id="JAMZIH010000136">
    <property type="protein sequence ID" value="KAJ1679875.1"/>
    <property type="molecule type" value="Genomic_DNA"/>
</dbReference>
<dbReference type="Proteomes" id="UP001145114">
    <property type="component" value="Unassembled WGS sequence"/>
</dbReference>
<comment type="caution">
    <text evidence="1">The sequence shown here is derived from an EMBL/GenBank/DDBJ whole genome shotgun (WGS) entry which is preliminary data.</text>
</comment>
<reference evidence="1" key="1">
    <citation type="submission" date="2022-06" db="EMBL/GenBank/DDBJ databases">
        <title>Phylogenomic reconstructions and comparative analyses of Kickxellomycotina fungi.</title>
        <authorList>
            <person name="Reynolds N.K."/>
            <person name="Stajich J.E."/>
            <person name="Barry K."/>
            <person name="Grigoriev I.V."/>
            <person name="Crous P."/>
            <person name="Smith M.E."/>
        </authorList>
    </citation>
    <scope>NUCLEOTIDE SEQUENCE</scope>
    <source>
        <strain evidence="1">RSA 2271</strain>
    </source>
</reference>
<name>A0ACC1HV19_9FUNG</name>
<keyword evidence="2" id="KW-1185">Reference proteome</keyword>
<evidence type="ECO:0000313" key="2">
    <source>
        <dbReference type="Proteomes" id="UP001145114"/>
    </source>
</evidence>